<dbReference type="GO" id="GO:0016020">
    <property type="term" value="C:membrane"/>
    <property type="evidence" value="ECO:0007669"/>
    <property type="project" value="UniProtKB-SubCell"/>
</dbReference>
<keyword evidence="5 10" id="KW-1133">Transmembrane helix</keyword>
<dbReference type="Pfam" id="PF11744">
    <property type="entry name" value="ALMT"/>
    <property type="match status" value="1"/>
</dbReference>
<evidence type="ECO:0000313" key="11">
    <source>
        <dbReference type="EMBL" id="KAK0582289.1"/>
    </source>
</evidence>
<gene>
    <name evidence="11" type="ORF">LWI29_023761</name>
</gene>
<evidence type="ECO:0000256" key="5">
    <source>
        <dbReference type="ARBA" id="ARBA00022989"/>
    </source>
</evidence>
<reference evidence="11" key="1">
    <citation type="journal article" date="2022" name="Plant J.">
        <title>Strategies of tolerance reflected in two North American maple genomes.</title>
        <authorList>
            <person name="McEvoy S.L."/>
            <person name="Sezen U.U."/>
            <person name="Trouern-Trend A."/>
            <person name="McMahon S.M."/>
            <person name="Schaberg P.G."/>
            <person name="Yang J."/>
            <person name="Wegrzyn J.L."/>
            <person name="Swenson N.G."/>
        </authorList>
    </citation>
    <scope>NUCLEOTIDE SEQUENCE</scope>
    <source>
        <strain evidence="11">NS2018</strain>
    </source>
</reference>
<reference evidence="11" key="2">
    <citation type="submission" date="2023-06" db="EMBL/GenBank/DDBJ databases">
        <authorList>
            <person name="Swenson N.G."/>
            <person name="Wegrzyn J.L."/>
            <person name="Mcevoy S.L."/>
        </authorList>
    </citation>
    <scope>NUCLEOTIDE SEQUENCE</scope>
    <source>
        <strain evidence="11">NS2018</strain>
        <tissue evidence="11">Leaf</tissue>
    </source>
</reference>
<feature type="region of interest" description="Disordered" evidence="9">
    <location>
        <begin position="498"/>
        <end position="518"/>
    </location>
</feature>
<comment type="similarity">
    <text evidence="2">Belongs to the aromatic acid exporter (TC 2.A.85) family.</text>
</comment>
<keyword evidence="8" id="KW-0407">Ion channel</keyword>
<comment type="caution">
    <text evidence="11">The sequence shown here is derived from an EMBL/GenBank/DDBJ whole genome shotgun (WGS) entry which is preliminary data.</text>
</comment>
<feature type="transmembrane region" description="Helical" evidence="10">
    <location>
        <begin position="212"/>
        <end position="234"/>
    </location>
</feature>
<keyword evidence="6" id="KW-0406">Ion transport</keyword>
<feature type="transmembrane region" description="Helical" evidence="10">
    <location>
        <begin position="93"/>
        <end position="116"/>
    </location>
</feature>
<feature type="compositionally biased region" description="Polar residues" evidence="9">
    <location>
        <begin position="503"/>
        <end position="518"/>
    </location>
</feature>
<dbReference type="AlphaFoldDB" id="A0AA39S002"/>
<keyword evidence="3" id="KW-0813">Transport</keyword>
<keyword evidence="4 10" id="KW-0812">Transmembrane</keyword>
<evidence type="ECO:0008006" key="13">
    <source>
        <dbReference type="Google" id="ProtNLM"/>
    </source>
</evidence>
<evidence type="ECO:0000256" key="2">
    <source>
        <dbReference type="ARBA" id="ARBA00007079"/>
    </source>
</evidence>
<keyword evidence="7 10" id="KW-0472">Membrane</keyword>
<evidence type="ECO:0000256" key="9">
    <source>
        <dbReference type="SAM" id="MobiDB-lite"/>
    </source>
</evidence>
<dbReference type="InterPro" id="IPR020966">
    <property type="entry name" value="ALMT"/>
</dbReference>
<keyword evidence="12" id="KW-1185">Reference proteome</keyword>
<proteinExistence type="inferred from homology"/>
<name>A0AA39S002_ACESA</name>
<dbReference type="GO" id="GO:0015743">
    <property type="term" value="P:malate transport"/>
    <property type="evidence" value="ECO:0007669"/>
    <property type="project" value="InterPro"/>
</dbReference>
<organism evidence="11 12">
    <name type="scientific">Acer saccharum</name>
    <name type="common">Sugar maple</name>
    <dbReference type="NCBI Taxonomy" id="4024"/>
    <lineage>
        <taxon>Eukaryota</taxon>
        <taxon>Viridiplantae</taxon>
        <taxon>Streptophyta</taxon>
        <taxon>Embryophyta</taxon>
        <taxon>Tracheophyta</taxon>
        <taxon>Spermatophyta</taxon>
        <taxon>Magnoliopsida</taxon>
        <taxon>eudicotyledons</taxon>
        <taxon>Gunneridae</taxon>
        <taxon>Pentapetalae</taxon>
        <taxon>rosids</taxon>
        <taxon>malvids</taxon>
        <taxon>Sapindales</taxon>
        <taxon>Sapindaceae</taxon>
        <taxon>Hippocastanoideae</taxon>
        <taxon>Acereae</taxon>
        <taxon>Acer</taxon>
    </lineage>
</organism>
<sequence length="518" mass="55940">MKSHAYVESSKNAANDLKIALESASLNNADMQAIMSSATVASILIEVVSCVEKISEAVHELSNLAQFNKIKEAMSVSPKLEVFEGRVFDSRPLYGGFGVSGMWAVLTVVVVFEFTVGQTVSRGLNNSFATLLACVLGIGANHLASLSGEKGEPIILGILVFLLAAASSFIRFFPKIKARFDYGILILILTFSMVSVSGSREEDLLEMSYKRLSTILVGVAICVIVSIFVCPVWAGQDLHQLVASNIEKLAGYLEEFGGEYFQRCSESEESGGGGVSKKDKPFLQGYKIVLNSKNTEESLANFARSEPPHGRFWFRHPWKQCLKIGDLARECAYKIESLNAYIGPDIRVSPEFNGTIQDACMKMSSGSGKALKALASAIKNMSDSTFSSANAYVESSKNAANDLKIALESASLNNADMQAIMSSATVASILIEVVSCVEKISEAVHELSNLAQFNKIKEAMSFSPELNQPHNLLHTALSVEPVLDGDDSNHVVTIHETADSLENENPNGQNPTGEQPLG</sequence>
<dbReference type="EMBL" id="JAUESC010000384">
    <property type="protein sequence ID" value="KAK0582289.1"/>
    <property type="molecule type" value="Genomic_DNA"/>
</dbReference>
<feature type="transmembrane region" description="Helical" evidence="10">
    <location>
        <begin position="128"/>
        <end position="148"/>
    </location>
</feature>
<evidence type="ECO:0000256" key="8">
    <source>
        <dbReference type="ARBA" id="ARBA00023303"/>
    </source>
</evidence>
<feature type="transmembrane region" description="Helical" evidence="10">
    <location>
        <begin position="180"/>
        <end position="200"/>
    </location>
</feature>
<evidence type="ECO:0000256" key="4">
    <source>
        <dbReference type="ARBA" id="ARBA00022692"/>
    </source>
</evidence>
<dbReference type="PANTHER" id="PTHR31086">
    <property type="entry name" value="ALUMINUM-ACTIVATED MALATE TRANSPORTER 10"/>
    <property type="match status" value="1"/>
</dbReference>
<evidence type="ECO:0000256" key="3">
    <source>
        <dbReference type="ARBA" id="ARBA00022448"/>
    </source>
</evidence>
<evidence type="ECO:0000313" key="12">
    <source>
        <dbReference type="Proteomes" id="UP001168877"/>
    </source>
</evidence>
<feature type="transmembrane region" description="Helical" evidence="10">
    <location>
        <begin position="154"/>
        <end position="173"/>
    </location>
</feature>
<evidence type="ECO:0000256" key="6">
    <source>
        <dbReference type="ARBA" id="ARBA00023065"/>
    </source>
</evidence>
<evidence type="ECO:0000256" key="1">
    <source>
        <dbReference type="ARBA" id="ARBA00004141"/>
    </source>
</evidence>
<evidence type="ECO:0000256" key="7">
    <source>
        <dbReference type="ARBA" id="ARBA00023136"/>
    </source>
</evidence>
<accession>A0AA39S002</accession>
<protein>
    <recommendedName>
        <fullName evidence="13">Aluminum-activated malate transporter</fullName>
    </recommendedName>
</protein>
<dbReference type="Proteomes" id="UP001168877">
    <property type="component" value="Unassembled WGS sequence"/>
</dbReference>
<dbReference type="GO" id="GO:0034220">
    <property type="term" value="P:monoatomic ion transmembrane transport"/>
    <property type="evidence" value="ECO:0007669"/>
    <property type="project" value="UniProtKB-KW"/>
</dbReference>
<evidence type="ECO:0000256" key="10">
    <source>
        <dbReference type="SAM" id="Phobius"/>
    </source>
</evidence>
<comment type="subcellular location">
    <subcellularLocation>
        <location evidence="1">Membrane</location>
        <topology evidence="1">Multi-pass membrane protein</topology>
    </subcellularLocation>
</comment>